<proteinExistence type="predicted"/>
<dbReference type="SUPFAM" id="SSF53590">
    <property type="entry name" value="Nucleoside hydrolase"/>
    <property type="match status" value="1"/>
</dbReference>
<name>A0AA95B5W5_9BACI</name>
<dbReference type="PANTHER" id="PTHR12304">
    <property type="entry name" value="INOSINE-URIDINE PREFERRING NUCLEOSIDE HYDROLASE"/>
    <property type="match status" value="1"/>
</dbReference>
<dbReference type="RefSeq" id="WP_148966177.1">
    <property type="nucleotide sequence ID" value="NZ_VTEU01000004.1"/>
</dbReference>
<protein>
    <submittedName>
        <fullName evidence="4">Nucleoside hydrolase</fullName>
    </submittedName>
</protein>
<dbReference type="Pfam" id="PF01156">
    <property type="entry name" value="IU_nuc_hydro"/>
    <property type="match status" value="1"/>
</dbReference>
<dbReference type="InterPro" id="IPR036452">
    <property type="entry name" value="Ribo_hydro-like"/>
</dbReference>
<dbReference type="GO" id="GO:0005829">
    <property type="term" value="C:cytosol"/>
    <property type="evidence" value="ECO:0007669"/>
    <property type="project" value="TreeGrafter"/>
</dbReference>
<dbReference type="InterPro" id="IPR001910">
    <property type="entry name" value="Inosine/uridine_hydrolase_dom"/>
</dbReference>
<evidence type="ECO:0000256" key="1">
    <source>
        <dbReference type="ARBA" id="ARBA00022801"/>
    </source>
</evidence>
<dbReference type="GO" id="GO:0008477">
    <property type="term" value="F:purine nucleosidase activity"/>
    <property type="evidence" value="ECO:0007669"/>
    <property type="project" value="TreeGrafter"/>
</dbReference>
<feature type="domain" description="Inosine/uridine-preferring nucleoside hydrolase" evidence="3">
    <location>
        <begin position="4"/>
        <end position="305"/>
    </location>
</feature>
<evidence type="ECO:0000313" key="5">
    <source>
        <dbReference type="Proteomes" id="UP000323393"/>
    </source>
</evidence>
<gene>
    <name evidence="4" type="ORF">FZC74_13060</name>
</gene>
<reference evidence="4 5" key="1">
    <citation type="submission" date="2019-08" db="EMBL/GenBank/DDBJ databases">
        <title>Bacillus genomes from the desert of Cuatro Cienegas, Coahuila.</title>
        <authorList>
            <person name="Olmedo-Alvarez G."/>
        </authorList>
    </citation>
    <scope>NUCLEOTIDE SEQUENCE [LARGE SCALE GENOMIC DNA]</scope>
    <source>
        <strain evidence="4 5">CH88_3T</strain>
    </source>
</reference>
<keyword evidence="2" id="KW-0326">Glycosidase</keyword>
<keyword evidence="1 4" id="KW-0378">Hydrolase</keyword>
<comment type="caution">
    <text evidence="4">The sequence shown here is derived from an EMBL/GenBank/DDBJ whole genome shotgun (WGS) entry which is preliminary data.</text>
</comment>
<dbReference type="EMBL" id="VTEU01000004">
    <property type="protein sequence ID" value="TYS58720.1"/>
    <property type="molecule type" value="Genomic_DNA"/>
</dbReference>
<dbReference type="Proteomes" id="UP000323393">
    <property type="component" value="Unassembled WGS sequence"/>
</dbReference>
<evidence type="ECO:0000256" key="2">
    <source>
        <dbReference type="ARBA" id="ARBA00023295"/>
    </source>
</evidence>
<dbReference type="CDD" id="cd00455">
    <property type="entry name" value="nuc_hydro"/>
    <property type="match status" value="1"/>
</dbReference>
<dbReference type="PANTHER" id="PTHR12304:SF4">
    <property type="entry name" value="URIDINE NUCLEOSIDASE"/>
    <property type="match status" value="1"/>
</dbReference>
<dbReference type="AlphaFoldDB" id="A0AA95B5W5"/>
<evidence type="ECO:0000259" key="3">
    <source>
        <dbReference type="Pfam" id="PF01156"/>
    </source>
</evidence>
<organism evidence="4 5">
    <name type="scientific">Sutcliffiella horikoshii</name>
    <dbReference type="NCBI Taxonomy" id="79883"/>
    <lineage>
        <taxon>Bacteria</taxon>
        <taxon>Bacillati</taxon>
        <taxon>Bacillota</taxon>
        <taxon>Bacilli</taxon>
        <taxon>Bacillales</taxon>
        <taxon>Bacillaceae</taxon>
        <taxon>Sutcliffiella</taxon>
    </lineage>
</organism>
<dbReference type="Gene3D" id="3.90.245.10">
    <property type="entry name" value="Ribonucleoside hydrolase-like"/>
    <property type="match status" value="1"/>
</dbReference>
<sequence length="317" mass="34713">MKKIILFADTGIDDAIAVIYALKNPEVELKAVVAGYGNTDRDRSARNAEYLLELAGQESIPVIAGSTRPLSGEQPEYFPEIHGEEGLGPITPPIPAELFMNPTNFSQLFRIIKENQNELTIVNVGRCTSLAMAWFLSPSVMELVKETYIMGGSFLEPGNVTEVAEANFFGDPIAANFIGQNAPNLTIIPLNVTRKALITPRVVDFIDSVATTPLQQIIKPILDFYYEAYQELEPGIAGTPQHDMAAVMASLGIPELFSYTSKQVKVEYKEGYAEGLSIADFRPGVPECTGAGCVRIATEMDEGIFFVDVLRNLIRND</sequence>
<dbReference type="InterPro" id="IPR023186">
    <property type="entry name" value="IUNH"/>
</dbReference>
<evidence type="ECO:0000313" key="4">
    <source>
        <dbReference type="EMBL" id="TYS58720.1"/>
    </source>
</evidence>
<dbReference type="GO" id="GO:0006152">
    <property type="term" value="P:purine nucleoside catabolic process"/>
    <property type="evidence" value="ECO:0007669"/>
    <property type="project" value="TreeGrafter"/>
</dbReference>
<accession>A0AA95B5W5</accession>